<evidence type="ECO:0000256" key="3">
    <source>
        <dbReference type="ARBA" id="ARBA00022692"/>
    </source>
</evidence>
<dbReference type="InterPro" id="IPR018629">
    <property type="entry name" value="XK-rel"/>
</dbReference>
<feature type="transmembrane region" description="Helical" evidence="7">
    <location>
        <begin position="1535"/>
        <end position="1560"/>
    </location>
</feature>
<evidence type="ECO:0000256" key="7">
    <source>
        <dbReference type="SAM" id="Phobius"/>
    </source>
</evidence>
<protein>
    <recommendedName>
        <fullName evidence="8">START domain-containing protein</fullName>
    </recommendedName>
</protein>
<feature type="transmembrane region" description="Helical" evidence="7">
    <location>
        <begin position="1382"/>
        <end position="1404"/>
    </location>
</feature>
<comment type="caution">
    <text evidence="9">The sequence shown here is derived from an EMBL/GenBank/DDBJ whole genome shotgun (WGS) entry which is preliminary data.</text>
</comment>
<reference evidence="9 10" key="1">
    <citation type="journal article" date="2023" name="Commun. Biol.">
        <title>Genome analysis of Parmales, the sister group of diatoms, reveals the evolutionary specialization of diatoms from phago-mixotrophs to photoautotrophs.</title>
        <authorList>
            <person name="Ban H."/>
            <person name="Sato S."/>
            <person name="Yoshikawa S."/>
            <person name="Yamada K."/>
            <person name="Nakamura Y."/>
            <person name="Ichinomiya M."/>
            <person name="Sato N."/>
            <person name="Blanc-Mathieu R."/>
            <person name="Endo H."/>
            <person name="Kuwata A."/>
            <person name="Ogata H."/>
        </authorList>
    </citation>
    <scope>NUCLEOTIDE SEQUENCE [LARGE SCALE GENOMIC DNA]</scope>
</reference>
<feature type="domain" description="START" evidence="8">
    <location>
        <begin position="1066"/>
        <end position="1188"/>
    </location>
</feature>
<keyword evidence="3 7" id="KW-0812">Transmembrane</keyword>
<dbReference type="InterPro" id="IPR002913">
    <property type="entry name" value="START_lipid-bd_dom"/>
</dbReference>
<feature type="transmembrane region" description="Helical" evidence="7">
    <location>
        <begin position="1630"/>
        <end position="1651"/>
    </location>
</feature>
<dbReference type="PANTHER" id="PTHR19308">
    <property type="entry name" value="PHOSPHATIDYLCHOLINE TRANSFER PROTEIN"/>
    <property type="match status" value="1"/>
</dbReference>
<keyword evidence="5 7" id="KW-0472">Membrane</keyword>
<dbReference type="SUPFAM" id="SSF55961">
    <property type="entry name" value="Bet v1-like"/>
    <property type="match status" value="4"/>
</dbReference>
<evidence type="ECO:0000256" key="6">
    <source>
        <dbReference type="SAM" id="MobiDB-lite"/>
    </source>
</evidence>
<feature type="domain" description="START" evidence="8">
    <location>
        <begin position="818"/>
        <end position="953"/>
    </location>
</feature>
<dbReference type="EMBL" id="BRYB01000627">
    <property type="protein sequence ID" value="GMI34228.1"/>
    <property type="molecule type" value="Genomic_DNA"/>
</dbReference>
<feature type="transmembrane region" description="Helical" evidence="7">
    <location>
        <begin position="122"/>
        <end position="145"/>
    </location>
</feature>
<dbReference type="PROSITE" id="PS50848">
    <property type="entry name" value="START"/>
    <property type="match status" value="2"/>
</dbReference>
<feature type="transmembrane region" description="Helical" evidence="7">
    <location>
        <begin position="82"/>
        <end position="102"/>
    </location>
</feature>
<dbReference type="Pfam" id="PF09815">
    <property type="entry name" value="XK-related"/>
    <property type="match status" value="1"/>
</dbReference>
<dbReference type="InterPro" id="IPR023393">
    <property type="entry name" value="START-like_dom_sf"/>
</dbReference>
<keyword evidence="10" id="KW-1185">Reference proteome</keyword>
<sequence>MDNQPLLADVKALSEMHEQGVLTNAEFAAAKGRLLGIAPAPTEAYAVEEGRAAKQAAAPRTAPPQMSCPTWSGLKMKTKRSIVMLLFACNYALICYAGYTVIRQRDSVGEYDTDWDKWLGVAILTGGGWGLFVFVFGLLLHAVVFKRADDSVFHGNMSTATFRVNGQITLAADDFDCSKLTIAASMLLTSGVDGAAASSESSSTSRFELSTGAARGVMLSCSPEVAETVLSFFAGAVRNLHDRFARYKEVDEATLRHFVEHGMSAAPESSEKEKAFVLRRLRDDNQDDSSWSRLSGTVRESVSYFKKVDGDSNTWGKGKGNIDASAPDVLAWLWHSCTYERNHTERKNSNLLQMELGVSGTRSKFMVFSTKMPGAISNRIFATWWTWAKEQNGDLIAAFTPHDEYGPGAEKHIIDTALKAVKSSVLGTLRGFYRIKTLASNVCRVTLLVQGDAGGTIGKQAMAWGIKFTLSMVKKLQDKYMRNGAKVDAEMRGAFPAPPLRRSLTSEQDALVTRCLPLERGAEASTRSSRRGSNVMAAVGAKAAAAQARAVKGSWVELKSTSPFVSMSMKYTEPEEGGGGSSVALGKAKATLDCSATEALAYQFAVCGREKMKISRERADRGVVVFKEHTKHDFEWAVVKLAPFPMTNREFLGRFLCFKESAGDLVLVFEALPDTTKVDYGANLKVVRGKTTGVLRFKPINDDTQCEVTLVQHLDAGGFVPEWVVVASIPRALSGVDSMQELFQRDDAIDGAKRSELAAIINTSEQPYLPDEDELIADVGAKFASLPAFEKLDSPDHFVHMSSVFKEENSNAIGRATTIVDASIAEVAAWELAKMSRENLKEHVAFGGLDRNLVRINDHQNIYHVVYDVSIPGFLPRQWVSRLVWKWEEDKKELTVALDTIEHGAFPKRKEYLRASTTTLVKYKQEANVGEIPQTKVTWTQQVDLGGAIPKWVNNRQGVSTLMYLSLMRERFDRSLELHGKKREELVKMIKRHGRDGVEYSEEEERIVAEGKTWFKAFNGLKSKDVDMRSPQTKGRVAYKRGDSRAWGWSIATVRASPEEVLARVWDVKSRDKMEPDDLEKEIDEQPNDHNQLVFIKKQSPAAVISNRDFLSRMVWEKSESGGYVNISAPEESTKRPANKKNSAKGDFAIRAKYPSILRISPTNGNETKIEFVIHPDAGGRVPPSIMNRYIGSNLAYVTEIQEYFLQLKGKYDKADGRALGYRLTYPDEKNKKKPSEAVARIVKLHKGLSQLSREYPWIVAFLEEVLKGGLHRNKAVSTKLDCLSEAEARKIGKNLPQALRARKTADAGVYQWEKQNPSMVELFEKYPWVEEMVLTMGEELLKNAAWGLWFRVITGSGLSMVDLATDINMILVYFAEEGQEGYGWMMLGMVLASMGLQLVLVLVQNGKAGWGKLLREVLITVSGLKPGVDAMRVVAKAEMDEHHMLSAKMELAATKCVEMFCESIPGCILQVTALIQGGSGGKMGTKVFSIVVSAITTGMNSASISYDFDSDPKQRRLLPSFYGYLPDEGNARTIMYVCMVLNSALLLLLKSIGVALLMLADTKIFVAYMAGDQLLYLGLKLVRGDFLHWMPIEGVGGLAFSLLVRVIGKTLIDFTGIIQFRGAGELGGAMWLWTMILALVAPWAAVPVFFGGLTGNSTDVTAIEIVLNNTNSIIDALEVEQPDVWELERSDAWRLLGGLTTGWGLTFAVFISLMKKTYRSTFWSMETGNEWIQSLFLQGVSDEMKASMLTMNKAKWEVIAPQVKEWVREGWMGWERDKPEWFNDYWKALVPADWVPKEGKDGWKKAKESVRRRSISVVETLGGGDGGGAPRREVSGKGRVYISD</sequence>
<dbReference type="InterPro" id="IPR051213">
    <property type="entry name" value="START_lipid_transfer"/>
</dbReference>
<dbReference type="Pfam" id="PF01852">
    <property type="entry name" value="START"/>
    <property type="match status" value="1"/>
</dbReference>
<evidence type="ECO:0000256" key="1">
    <source>
        <dbReference type="ARBA" id="ARBA00004141"/>
    </source>
</evidence>
<proteinExistence type="inferred from homology"/>
<evidence type="ECO:0000313" key="9">
    <source>
        <dbReference type="EMBL" id="GMI34228.1"/>
    </source>
</evidence>
<name>A0ABQ6MVH7_9STRA</name>
<dbReference type="CDD" id="cd00177">
    <property type="entry name" value="START"/>
    <property type="match status" value="1"/>
</dbReference>
<evidence type="ECO:0000256" key="4">
    <source>
        <dbReference type="ARBA" id="ARBA00022989"/>
    </source>
</evidence>
<keyword evidence="4 7" id="KW-1133">Transmembrane helix</keyword>
<evidence type="ECO:0000259" key="8">
    <source>
        <dbReference type="PROSITE" id="PS50848"/>
    </source>
</evidence>
<evidence type="ECO:0000256" key="5">
    <source>
        <dbReference type="ARBA" id="ARBA00023136"/>
    </source>
</evidence>
<dbReference type="PANTHER" id="PTHR19308:SF14">
    <property type="entry name" value="START DOMAIN-CONTAINING PROTEIN"/>
    <property type="match status" value="1"/>
</dbReference>
<comment type="subcellular location">
    <subcellularLocation>
        <location evidence="1">Membrane</location>
        <topology evidence="1">Multi-pass membrane protein</topology>
    </subcellularLocation>
</comment>
<feature type="transmembrane region" description="Helical" evidence="7">
    <location>
        <begin position="1693"/>
        <end position="1714"/>
    </location>
</feature>
<feature type="region of interest" description="Disordered" evidence="6">
    <location>
        <begin position="1822"/>
        <end position="1845"/>
    </location>
</feature>
<evidence type="ECO:0000313" key="10">
    <source>
        <dbReference type="Proteomes" id="UP001165060"/>
    </source>
</evidence>
<gene>
    <name evidence="9" type="ORF">TeGR_g7990</name>
</gene>
<feature type="transmembrane region" description="Helical" evidence="7">
    <location>
        <begin position="1587"/>
        <end position="1609"/>
    </location>
</feature>
<dbReference type="Gene3D" id="3.30.530.20">
    <property type="match status" value="4"/>
</dbReference>
<organism evidence="9 10">
    <name type="scientific">Tetraparma gracilis</name>
    <dbReference type="NCBI Taxonomy" id="2962635"/>
    <lineage>
        <taxon>Eukaryota</taxon>
        <taxon>Sar</taxon>
        <taxon>Stramenopiles</taxon>
        <taxon>Ochrophyta</taxon>
        <taxon>Bolidophyceae</taxon>
        <taxon>Parmales</taxon>
        <taxon>Triparmaceae</taxon>
        <taxon>Tetraparma</taxon>
    </lineage>
</organism>
<accession>A0ABQ6MVH7</accession>
<evidence type="ECO:0000256" key="2">
    <source>
        <dbReference type="ARBA" id="ARBA00008789"/>
    </source>
</evidence>
<comment type="similarity">
    <text evidence="2">Belongs to the XK family.</text>
</comment>
<dbReference type="Proteomes" id="UP001165060">
    <property type="component" value="Unassembled WGS sequence"/>
</dbReference>